<organism evidence="3 4">
    <name type="scientific">Prorocentrum cordatum</name>
    <dbReference type="NCBI Taxonomy" id="2364126"/>
    <lineage>
        <taxon>Eukaryota</taxon>
        <taxon>Sar</taxon>
        <taxon>Alveolata</taxon>
        <taxon>Dinophyceae</taxon>
        <taxon>Prorocentrales</taxon>
        <taxon>Prorocentraceae</taxon>
        <taxon>Prorocentrum</taxon>
    </lineage>
</organism>
<evidence type="ECO:0000313" key="4">
    <source>
        <dbReference type="Proteomes" id="UP001189429"/>
    </source>
</evidence>
<feature type="region of interest" description="Disordered" evidence="1">
    <location>
        <begin position="103"/>
        <end position="129"/>
    </location>
</feature>
<evidence type="ECO:0000313" key="3">
    <source>
        <dbReference type="EMBL" id="CAK0802152.1"/>
    </source>
</evidence>
<feature type="non-terminal residue" evidence="3">
    <location>
        <position position="129"/>
    </location>
</feature>
<dbReference type="EMBL" id="CAUYUJ010002738">
    <property type="protein sequence ID" value="CAK0802152.1"/>
    <property type="molecule type" value="Genomic_DNA"/>
</dbReference>
<gene>
    <name evidence="3" type="ORF">PCOR1329_LOCUS9761</name>
</gene>
<feature type="domain" description="DUF4116" evidence="2">
    <location>
        <begin position="2"/>
        <end position="46"/>
    </location>
</feature>
<evidence type="ECO:0000256" key="1">
    <source>
        <dbReference type="SAM" id="MobiDB-lite"/>
    </source>
</evidence>
<comment type="caution">
    <text evidence="3">The sequence shown here is derived from an EMBL/GenBank/DDBJ whole genome shotgun (WGS) entry which is preliminary data.</text>
</comment>
<reference evidence="3" key="1">
    <citation type="submission" date="2023-10" db="EMBL/GenBank/DDBJ databases">
        <authorList>
            <person name="Chen Y."/>
            <person name="Shah S."/>
            <person name="Dougan E. K."/>
            <person name="Thang M."/>
            <person name="Chan C."/>
        </authorList>
    </citation>
    <scope>NUCLEOTIDE SEQUENCE [LARGE SCALE GENOMIC DNA]</scope>
</reference>
<protein>
    <recommendedName>
        <fullName evidence="2">DUF4116 domain-containing protein</fullName>
    </recommendedName>
</protein>
<proteinExistence type="predicted"/>
<feature type="compositionally biased region" description="Low complexity" evidence="1">
    <location>
        <begin position="104"/>
        <end position="117"/>
    </location>
</feature>
<dbReference type="InterPro" id="IPR025197">
    <property type="entry name" value="DUF4116"/>
</dbReference>
<sequence length="129" mass="13376">RFMLAIAKLDGASALKYASPELRSDRDVAWAAVLQSKEALRYVAPEDLRGWCAEAAPSERSRLLGAVLGVGAGAAQGDSGGLAEEVDACAAKEVDACADDRRLAPAAAPDAPARAAEPPLPPLRHRGCE</sequence>
<dbReference type="Pfam" id="PF13475">
    <property type="entry name" value="DUF4116"/>
    <property type="match status" value="1"/>
</dbReference>
<feature type="non-terminal residue" evidence="3">
    <location>
        <position position="1"/>
    </location>
</feature>
<accession>A0ABN9QC18</accession>
<keyword evidence="4" id="KW-1185">Reference proteome</keyword>
<dbReference type="Proteomes" id="UP001189429">
    <property type="component" value="Unassembled WGS sequence"/>
</dbReference>
<evidence type="ECO:0000259" key="2">
    <source>
        <dbReference type="Pfam" id="PF13475"/>
    </source>
</evidence>
<name>A0ABN9QC18_9DINO</name>